<reference evidence="2" key="1">
    <citation type="submission" date="2020-05" db="UniProtKB">
        <authorList>
            <consortium name="EnsemblMetazoa"/>
        </authorList>
    </citation>
    <scope>IDENTIFICATION</scope>
    <source>
        <strain evidence="2">Aabys</strain>
    </source>
</reference>
<sequence>MKAIKDIVHPVKKEFRREKCGFEHTPPDDFVKSQWQNRTKSILYLIYRLFLAGFFIAVVIDSMIDHYHNASFGLYFIYMTNWGILLCMLTNVYAAILVLIWHYRPDYADKLLNLESLTSPFRIYWGLHITALVVSIVISIIYWTLLYDVNESNLNATNILTHVFNSICMFVDLLIVAHPLRLLHMFLPVVFGIIYAIFSAIYQLSGGHNIKGKPYIYHVVDWATPVNATLTVVAVLLLSCVIYMLLFTIYKLRTLLYRRINKASFILPTTTPPPPITKKKAGTGIKHSASGISMVLGDFEGKTNPAFSQSSENIHKK</sequence>
<feature type="transmembrane region" description="Helical" evidence="1">
    <location>
        <begin position="123"/>
        <end position="147"/>
    </location>
</feature>
<gene>
    <name evidence="2" type="primary">101900899</name>
</gene>
<feature type="transmembrane region" description="Helical" evidence="1">
    <location>
        <begin position="76"/>
        <end position="102"/>
    </location>
</feature>
<dbReference type="InterPro" id="IPR049352">
    <property type="entry name" value="Rost"/>
</dbReference>
<protein>
    <recommendedName>
        <fullName evidence="3">FAR-17a/AIG1-like protein</fullName>
    </recommendedName>
</protein>
<feature type="transmembrane region" description="Helical" evidence="1">
    <location>
        <begin position="42"/>
        <end position="64"/>
    </location>
</feature>
<accession>A0A1I8NB47</accession>
<organism evidence="2">
    <name type="scientific">Musca domestica</name>
    <name type="common">House fly</name>
    <dbReference type="NCBI Taxonomy" id="7370"/>
    <lineage>
        <taxon>Eukaryota</taxon>
        <taxon>Metazoa</taxon>
        <taxon>Ecdysozoa</taxon>
        <taxon>Arthropoda</taxon>
        <taxon>Hexapoda</taxon>
        <taxon>Insecta</taxon>
        <taxon>Pterygota</taxon>
        <taxon>Neoptera</taxon>
        <taxon>Endopterygota</taxon>
        <taxon>Diptera</taxon>
        <taxon>Brachycera</taxon>
        <taxon>Muscomorpha</taxon>
        <taxon>Muscoidea</taxon>
        <taxon>Muscidae</taxon>
        <taxon>Musca</taxon>
    </lineage>
</organism>
<evidence type="ECO:0000313" key="2">
    <source>
        <dbReference type="EnsemblMetazoa" id="MDOA013431-PA"/>
    </source>
</evidence>
<dbReference type="Pfam" id="PF21534">
    <property type="entry name" value="Rost"/>
    <property type="match status" value="1"/>
</dbReference>
<dbReference type="VEuPathDB" id="VectorBase:MDOMA2_017207"/>
<dbReference type="GO" id="GO:0016020">
    <property type="term" value="C:membrane"/>
    <property type="evidence" value="ECO:0007669"/>
    <property type="project" value="TreeGrafter"/>
</dbReference>
<dbReference type="STRING" id="7370.A0A1I8NB47"/>
<dbReference type="PANTHER" id="PTHR12242">
    <property type="entry name" value="OS02G0130600 PROTEIN-RELATED"/>
    <property type="match status" value="1"/>
</dbReference>
<keyword evidence="1" id="KW-1133">Transmembrane helix</keyword>
<keyword evidence="1" id="KW-0472">Membrane</keyword>
<dbReference type="eggNOG" id="ENOG502S8CX">
    <property type="taxonomic scope" value="Eukaryota"/>
</dbReference>
<feature type="transmembrane region" description="Helical" evidence="1">
    <location>
        <begin position="225"/>
        <end position="250"/>
    </location>
</feature>
<name>A0A1I8NB47_MUSDO</name>
<feature type="transmembrane region" description="Helical" evidence="1">
    <location>
        <begin position="185"/>
        <end position="205"/>
    </location>
</feature>
<evidence type="ECO:0000256" key="1">
    <source>
        <dbReference type="SAM" id="Phobius"/>
    </source>
</evidence>
<dbReference type="EnsemblMetazoa" id="MDOA013431-RA">
    <property type="protein sequence ID" value="MDOA013431-PA"/>
    <property type="gene ID" value="MDOA013431"/>
</dbReference>
<dbReference type="EnsemblMetazoa" id="MDOA013431-RB">
    <property type="protein sequence ID" value="MDOA013431-PB"/>
    <property type="gene ID" value="MDOA013431"/>
</dbReference>
<evidence type="ECO:0008006" key="3">
    <source>
        <dbReference type="Google" id="ProtNLM"/>
    </source>
</evidence>
<dbReference type="VEuPathDB" id="VectorBase:MDOA013431"/>
<dbReference type="PANTHER" id="PTHR12242:SF46">
    <property type="entry name" value="IP08657P-RELATED"/>
    <property type="match status" value="1"/>
</dbReference>
<dbReference type="OrthoDB" id="419711at2759"/>
<dbReference type="AlphaFoldDB" id="A0A1I8NB47"/>
<proteinExistence type="predicted"/>
<feature type="transmembrane region" description="Helical" evidence="1">
    <location>
        <begin position="159"/>
        <end position="178"/>
    </location>
</feature>
<keyword evidence="1" id="KW-0812">Transmembrane</keyword>